<gene>
    <name evidence="4" type="primary">gdhB_3</name>
    <name evidence="4" type="ORF">Spa11_32450</name>
</gene>
<dbReference type="KEGG" id="bmei:Spa11_32450"/>
<evidence type="ECO:0000259" key="3">
    <source>
        <dbReference type="Pfam" id="PF07995"/>
    </source>
</evidence>
<dbReference type="SUPFAM" id="SSF50952">
    <property type="entry name" value="Soluble quinoprotein glucose dehydrogenase"/>
    <property type="match status" value="1"/>
</dbReference>
<dbReference type="Pfam" id="PF07589">
    <property type="entry name" value="PEP-CTERM"/>
    <property type="match status" value="1"/>
</dbReference>
<dbReference type="InterPro" id="IPR011042">
    <property type="entry name" value="6-blade_b-propeller_TolB-like"/>
</dbReference>
<dbReference type="RefSeq" id="WP_145113977.1">
    <property type="nucleotide sequence ID" value="NZ_CP036349.1"/>
</dbReference>
<evidence type="ECO:0000313" key="5">
    <source>
        <dbReference type="Proteomes" id="UP000316426"/>
    </source>
</evidence>
<dbReference type="Pfam" id="PF07995">
    <property type="entry name" value="GSDH"/>
    <property type="match status" value="1"/>
</dbReference>
<keyword evidence="4" id="KW-0560">Oxidoreductase</keyword>
<dbReference type="PANTHER" id="PTHR19328">
    <property type="entry name" value="HEDGEHOG-INTERACTING PROTEIN"/>
    <property type="match status" value="1"/>
</dbReference>
<dbReference type="PROSITE" id="PS00018">
    <property type="entry name" value="EF_HAND_1"/>
    <property type="match status" value="1"/>
</dbReference>
<feature type="domain" description="Ice-binding protein C-terminal" evidence="2">
    <location>
        <begin position="456"/>
        <end position="478"/>
    </location>
</feature>
<dbReference type="InterPro" id="IPR011041">
    <property type="entry name" value="Quinoprot_gluc/sorb_DH_b-prop"/>
</dbReference>
<dbReference type="PANTHER" id="PTHR19328:SF75">
    <property type="entry name" value="ALDOSE SUGAR DEHYDROGENASE YLII"/>
    <property type="match status" value="1"/>
</dbReference>
<sequence precursor="true">MAYPVSKITQILTAVGLILTMATAADAVPLRAELVATTSGLPIYLSATQSDPNNIYYATRASGLINVLDRTTGALKSTFLDLPNSTGIQDGLLCFAFHPDYETNGLFYTYVYRDTDPFVRVVERKRSETNPLQADPTYERQIMEMPNRGSHNGGWLGFSPVDGYLYVTTGDGGANNGVDNGLPAQDPNDLHGKVLRLDVSGDDFPEDSTRNYAIPANNAFEPGEGAAEVYALGLRHPYRASFDQANGDLYIGDVGSNIYEEVNLLPTGQSGANFGWRALEGPFDVPYVNDPAPPDAIDPIYYYPSVSGGVSITGGTVYRGDAIPALQGEYVFADFNQRYVRSFNVDDETINVIDRGPELFPDSLPPRITAITEDAMGELYLVDYLGNKIYRVVADVLEGDFNDDGVVDAADYTVWRDNVGNDASLLPNDIDGGEVGAAQYDRWVANYGRTDIASSAIPEPAAIGMACLGAVSLLWRRRLPG</sequence>
<organism evidence="4 5">
    <name type="scientific">Botrimarina mediterranea</name>
    <dbReference type="NCBI Taxonomy" id="2528022"/>
    <lineage>
        <taxon>Bacteria</taxon>
        <taxon>Pseudomonadati</taxon>
        <taxon>Planctomycetota</taxon>
        <taxon>Planctomycetia</taxon>
        <taxon>Pirellulales</taxon>
        <taxon>Lacipirellulaceae</taxon>
        <taxon>Botrimarina</taxon>
    </lineage>
</organism>
<feature type="chain" id="PRO_5022126363" evidence="1">
    <location>
        <begin position="28"/>
        <end position="481"/>
    </location>
</feature>
<name>A0A518KB54_9BACT</name>
<dbReference type="EMBL" id="CP036349">
    <property type="protein sequence ID" value="QDV75036.1"/>
    <property type="molecule type" value="Genomic_DNA"/>
</dbReference>
<dbReference type="InterPro" id="IPR013424">
    <property type="entry name" value="Ice-binding_C"/>
</dbReference>
<evidence type="ECO:0000313" key="4">
    <source>
        <dbReference type="EMBL" id="QDV75036.1"/>
    </source>
</evidence>
<dbReference type="GO" id="GO:0008876">
    <property type="term" value="F:quinoprotein glucose dehydrogenase activity"/>
    <property type="evidence" value="ECO:0007669"/>
    <property type="project" value="UniProtKB-EC"/>
</dbReference>
<reference evidence="4 5" key="1">
    <citation type="submission" date="2019-02" db="EMBL/GenBank/DDBJ databases">
        <title>Deep-cultivation of Planctomycetes and their phenomic and genomic characterization uncovers novel biology.</title>
        <authorList>
            <person name="Wiegand S."/>
            <person name="Jogler M."/>
            <person name="Boedeker C."/>
            <person name="Pinto D."/>
            <person name="Vollmers J."/>
            <person name="Rivas-Marin E."/>
            <person name="Kohn T."/>
            <person name="Peeters S.H."/>
            <person name="Heuer A."/>
            <person name="Rast P."/>
            <person name="Oberbeckmann S."/>
            <person name="Bunk B."/>
            <person name="Jeske O."/>
            <person name="Meyerdierks A."/>
            <person name="Storesund J.E."/>
            <person name="Kallscheuer N."/>
            <person name="Luecker S."/>
            <person name="Lage O.M."/>
            <person name="Pohl T."/>
            <person name="Merkel B.J."/>
            <person name="Hornburger P."/>
            <person name="Mueller R.-W."/>
            <person name="Bruemmer F."/>
            <person name="Labrenz M."/>
            <person name="Spormann A.M."/>
            <person name="Op den Camp H."/>
            <person name="Overmann J."/>
            <person name="Amann R."/>
            <person name="Jetten M.S.M."/>
            <person name="Mascher T."/>
            <person name="Medema M.H."/>
            <person name="Devos D.P."/>
            <person name="Kaster A.-K."/>
            <person name="Ovreas L."/>
            <person name="Rohde M."/>
            <person name="Galperin M.Y."/>
            <person name="Jogler C."/>
        </authorList>
    </citation>
    <scope>NUCLEOTIDE SEQUENCE [LARGE SCALE GENOMIC DNA]</scope>
    <source>
        <strain evidence="4 5">Spa11</strain>
    </source>
</reference>
<keyword evidence="1" id="KW-0732">Signal</keyword>
<dbReference type="InterPro" id="IPR018247">
    <property type="entry name" value="EF_Hand_1_Ca_BS"/>
</dbReference>
<dbReference type="InterPro" id="IPR012938">
    <property type="entry name" value="Glc/Sorbosone_DH"/>
</dbReference>
<accession>A0A518KB54</accession>
<dbReference type="Gene3D" id="2.120.10.30">
    <property type="entry name" value="TolB, C-terminal domain"/>
    <property type="match status" value="1"/>
</dbReference>
<dbReference type="AlphaFoldDB" id="A0A518KB54"/>
<keyword evidence="5" id="KW-1185">Reference proteome</keyword>
<feature type="domain" description="Glucose/Sorbosone dehydrogenase" evidence="3">
    <location>
        <begin position="57"/>
        <end position="382"/>
    </location>
</feature>
<protein>
    <submittedName>
        <fullName evidence="4">Quinoprotein glucose dehydrogenase B</fullName>
        <ecNumber evidence="4">1.1.5.2</ecNumber>
    </submittedName>
</protein>
<dbReference type="EC" id="1.1.5.2" evidence="4"/>
<feature type="signal peptide" evidence="1">
    <location>
        <begin position="1"/>
        <end position="27"/>
    </location>
</feature>
<evidence type="ECO:0000256" key="1">
    <source>
        <dbReference type="SAM" id="SignalP"/>
    </source>
</evidence>
<proteinExistence type="predicted"/>
<evidence type="ECO:0000259" key="2">
    <source>
        <dbReference type="Pfam" id="PF07589"/>
    </source>
</evidence>
<dbReference type="Proteomes" id="UP000316426">
    <property type="component" value="Chromosome"/>
</dbReference>